<evidence type="ECO:0000256" key="3">
    <source>
        <dbReference type="PROSITE-ProRule" id="PRU00221"/>
    </source>
</evidence>
<keyword evidence="5" id="KW-1185">Reference proteome</keyword>
<dbReference type="PROSITE" id="PS50082">
    <property type="entry name" value="WD_REPEATS_2"/>
    <property type="match status" value="2"/>
</dbReference>
<evidence type="ECO:0000256" key="2">
    <source>
        <dbReference type="ARBA" id="ARBA00022737"/>
    </source>
</evidence>
<keyword evidence="1 3" id="KW-0853">WD repeat</keyword>
<comment type="caution">
    <text evidence="4">The sequence shown here is derived from an EMBL/GenBank/DDBJ whole genome shotgun (WGS) entry which is preliminary data.</text>
</comment>
<protein>
    <recommendedName>
        <fullName evidence="6">Anaphase-promoting complex subunit 4 WD40 domain-containing protein</fullName>
    </recommendedName>
</protein>
<feature type="repeat" description="WD" evidence="3">
    <location>
        <begin position="254"/>
        <end position="288"/>
    </location>
</feature>
<dbReference type="PROSITE" id="PS50294">
    <property type="entry name" value="WD_REPEATS_REGION"/>
    <property type="match status" value="1"/>
</dbReference>
<evidence type="ECO:0008006" key="6">
    <source>
        <dbReference type="Google" id="ProtNLM"/>
    </source>
</evidence>
<dbReference type="VEuPathDB" id="FungiDB:TRICI_006105"/>
<name>A0A642ULC3_9ASCO</name>
<sequence length="345" mass="37917">MQGLDLSRDQQLTDAQNDSISDMAFYRKQSSMEPAFLSVAAWDGSVVVYEVNEAENVASRVAGYTHNGPVLSTHWHPERPIVVSSGCDNRALAHDLASNCEIVLGSHNEVISSIRVLDDYRVATASWDQSIRIWDIRMDNRNPSATVKLSGRVYSLDHSGNVDDKWLVTCDSTRTVSLIDCQKGVMMGVVSPLKCHTRRVAVAPTGGWAVVSGTEGICAVVKMSQRGDIEKDFSFLCHRAPRKDSISILDIYPVNTVAFHPKTTTFCTGGSDGHLNTWDKVKRRKISTSYPMMNAPITASAFSPSGNTLAYSVSYDWSKGHSFNTPESKSSVCLHQVVQSDVRIP</sequence>
<dbReference type="Gene3D" id="2.130.10.10">
    <property type="entry name" value="YVTN repeat-like/Quinoprotein amine dehydrogenase"/>
    <property type="match status" value="1"/>
</dbReference>
<organism evidence="4 5">
    <name type="scientific">Trichomonascus ciferrii</name>
    <dbReference type="NCBI Taxonomy" id="44093"/>
    <lineage>
        <taxon>Eukaryota</taxon>
        <taxon>Fungi</taxon>
        <taxon>Dikarya</taxon>
        <taxon>Ascomycota</taxon>
        <taxon>Saccharomycotina</taxon>
        <taxon>Dipodascomycetes</taxon>
        <taxon>Dipodascales</taxon>
        <taxon>Trichomonascaceae</taxon>
        <taxon>Trichomonascus</taxon>
        <taxon>Trichomonascus ciferrii complex</taxon>
    </lineage>
</organism>
<dbReference type="PROSITE" id="PS00678">
    <property type="entry name" value="WD_REPEATS_1"/>
    <property type="match status" value="1"/>
</dbReference>
<dbReference type="SMART" id="SM00320">
    <property type="entry name" value="WD40"/>
    <property type="match status" value="7"/>
</dbReference>
<evidence type="ECO:0000313" key="4">
    <source>
        <dbReference type="EMBL" id="KAA8901292.1"/>
    </source>
</evidence>
<evidence type="ECO:0000256" key="1">
    <source>
        <dbReference type="ARBA" id="ARBA00022574"/>
    </source>
</evidence>
<dbReference type="PANTHER" id="PTHR10971">
    <property type="entry name" value="MRNA EXPORT FACTOR AND BUB3"/>
    <property type="match status" value="1"/>
</dbReference>
<dbReference type="OrthoDB" id="256303at2759"/>
<dbReference type="Pfam" id="PF00400">
    <property type="entry name" value="WD40"/>
    <property type="match status" value="2"/>
</dbReference>
<dbReference type="InterPro" id="IPR036322">
    <property type="entry name" value="WD40_repeat_dom_sf"/>
</dbReference>
<proteinExistence type="predicted"/>
<dbReference type="EMBL" id="SWFS01000490">
    <property type="protein sequence ID" value="KAA8901292.1"/>
    <property type="molecule type" value="Genomic_DNA"/>
</dbReference>
<keyword evidence="2" id="KW-0677">Repeat</keyword>
<dbReference type="AlphaFoldDB" id="A0A642ULC3"/>
<evidence type="ECO:0000313" key="5">
    <source>
        <dbReference type="Proteomes" id="UP000761534"/>
    </source>
</evidence>
<dbReference type="InterPro" id="IPR015943">
    <property type="entry name" value="WD40/YVTN_repeat-like_dom_sf"/>
</dbReference>
<dbReference type="SUPFAM" id="SSF50978">
    <property type="entry name" value="WD40 repeat-like"/>
    <property type="match status" value="1"/>
</dbReference>
<accession>A0A642ULC3</accession>
<dbReference type="InterPro" id="IPR001680">
    <property type="entry name" value="WD40_rpt"/>
</dbReference>
<dbReference type="Proteomes" id="UP000761534">
    <property type="component" value="Unassembled WGS sequence"/>
</dbReference>
<gene>
    <name evidence="4" type="ORF">TRICI_006105</name>
</gene>
<dbReference type="InterPro" id="IPR019775">
    <property type="entry name" value="WD40_repeat_CS"/>
</dbReference>
<feature type="repeat" description="WD" evidence="3">
    <location>
        <begin position="104"/>
        <end position="144"/>
    </location>
</feature>
<reference evidence="4" key="1">
    <citation type="journal article" date="2019" name="G3 (Bethesda)">
        <title>Genome Assemblies of Two Rare Opportunistic Yeast Pathogens: Diutina rugosa (syn. Candida rugosa) and Trichomonascus ciferrii (syn. Candida ciferrii).</title>
        <authorList>
            <person name="Mixao V."/>
            <person name="Saus E."/>
            <person name="Hansen A.P."/>
            <person name="Lass-Florl C."/>
            <person name="Gabaldon T."/>
        </authorList>
    </citation>
    <scope>NUCLEOTIDE SEQUENCE</scope>
    <source>
        <strain evidence="4">CBS 4856</strain>
    </source>
</reference>